<keyword evidence="5" id="KW-0804">Transcription</keyword>
<evidence type="ECO:0000256" key="4">
    <source>
        <dbReference type="ARBA" id="ARBA00023125"/>
    </source>
</evidence>
<dbReference type="InterPro" id="IPR011006">
    <property type="entry name" value="CheY-like_superfamily"/>
</dbReference>
<evidence type="ECO:0000256" key="3">
    <source>
        <dbReference type="ARBA" id="ARBA00023015"/>
    </source>
</evidence>
<dbReference type="Pfam" id="PF00486">
    <property type="entry name" value="Trans_reg_C"/>
    <property type="match status" value="1"/>
</dbReference>
<dbReference type="RefSeq" id="WP_120746036.1">
    <property type="nucleotide sequence ID" value="NZ_RBAH01000002.1"/>
</dbReference>
<feature type="modified residue" description="4-aspartylphosphate" evidence="6">
    <location>
        <position position="52"/>
    </location>
</feature>
<proteinExistence type="predicted"/>
<feature type="domain" description="OmpR/PhoB-type" evidence="9">
    <location>
        <begin position="126"/>
        <end position="224"/>
    </location>
</feature>
<feature type="DNA-binding region" description="OmpR/PhoB-type" evidence="7">
    <location>
        <begin position="126"/>
        <end position="224"/>
    </location>
</feature>
<dbReference type="GO" id="GO:0000976">
    <property type="term" value="F:transcription cis-regulatory region binding"/>
    <property type="evidence" value="ECO:0007669"/>
    <property type="project" value="TreeGrafter"/>
</dbReference>
<dbReference type="PROSITE" id="PS51755">
    <property type="entry name" value="OMPR_PHOB"/>
    <property type="match status" value="1"/>
</dbReference>
<feature type="domain" description="Response regulatory" evidence="8">
    <location>
        <begin position="2"/>
        <end position="117"/>
    </location>
</feature>
<dbReference type="InterPro" id="IPR001789">
    <property type="entry name" value="Sig_transdc_resp-reg_receiver"/>
</dbReference>
<keyword evidence="2" id="KW-0902">Two-component regulatory system</keyword>
<name>A0A3B0CKY8_9BACL</name>
<dbReference type="GO" id="GO:0032993">
    <property type="term" value="C:protein-DNA complex"/>
    <property type="evidence" value="ECO:0007669"/>
    <property type="project" value="TreeGrafter"/>
</dbReference>
<keyword evidence="11" id="KW-1185">Reference proteome</keyword>
<comment type="caution">
    <text evidence="10">The sequence shown here is derived from an EMBL/GenBank/DDBJ whole genome shotgun (WGS) entry which is preliminary data.</text>
</comment>
<keyword evidence="1 6" id="KW-0597">Phosphoprotein</keyword>
<dbReference type="GO" id="GO:0005829">
    <property type="term" value="C:cytosol"/>
    <property type="evidence" value="ECO:0007669"/>
    <property type="project" value="TreeGrafter"/>
</dbReference>
<dbReference type="PROSITE" id="PS50110">
    <property type="entry name" value="RESPONSE_REGULATORY"/>
    <property type="match status" value="1"/>
</dbReference>
<dbReference type="Gene3D" id="6.10.250.690">
    <property type="match status" value="1"/>
</dbReference>
<evidence type="ECO:0000256" key="7">
    <source>
        <dbReference type="PROSITE-ProRule" id="PRU01091"/>
    </source>
</evidence>
<evidence type="ECO:0000313" key="10">
    <source>
        <dbReference type="EMBL" id="RKN86345.1"/>
    </source>
</evidence>
<gene>
    <name evidence="10" type="ORF">D7M11_04855</name>
</gene>
<dbReference type="SMART" id="SM00448">
    <property type="entry name" value="REC"/>
    <property type="match status" value="1"/>
</dbReference>
<dbReference type="EMBL" id="RBAH01000002">
    <property type="protein sequence ID" value="RKN86345.1"/>
    <property type="molecule type" value="Genomic_DNA"/>
</dbReference>
<dbReference type="InterPro" id="IPR039420">
    <property type="entry name" value="WalR-like"/>
</dbReference>
<evidence type="ECO:0000259" key="9">
    <source>
        <dbReference type="PROSITE" id="PS51755"/>
    </source>
</evidence>
<dbReference type="Gene3D" id="1.10.10.10">
    <property type="entry name" value="Winged helix-like DNA-binding domain superfamily/Winged helix DNA-binding domain"/>
    <property type="match status" value="1"/>
</dbReference>
<keyword evidence="3" id="KW-0805">Transcription regulation</keyword>
<evidence type="ECO:0000313" key="11">
    <source>
        <dbReference type="Proteomes" id="UP000282311"/>
    </source>
</evidence>
<dbReference type="Pfam" id="PF00072">
    <property type="entry name" value="Response_reg"/>
    <property type="match status" value="1"/>
</dbReference>
<evidence type="ECO:0000256" key="5">
    <source>
        <dbReference type="ARBA" id="ARBA00023163"/>
    </source>
</evidence>
<evidence type="ECO:0000256" key="2">
    <source>
        <dbReference type="ARBA" id="ARBA00023012"/>
    </source>
</evidence>
<dbReference type="InterPro" id="IPR001867">
    <property type="entry name" value="OmpR/PhoB-type_DNA-bd"/>
</dbReference>
<dbReference type="Proteomes" id="UP000282311">
    <property type="component" value="Unassembled WGS sequence"/>
</dbReference>
<sequence length="224" mass="25519">MKLLLAEDDLRLGELTVHLLKRKTGCAIDWVTTGNEAFDYAKASSYDVVVLDWMMPEGDGRETCARLRKSGYDGAILMLTARDALQDRVEGLDAGADDYLVKPFEMDELLARLRALMRRTFVPLQEEVVRVQDLELRRTSQIVVWGEQTIQLSPREYQILDLLLQNRGRTLTRDVILDKVWGLDADVNLKTIDATVKLIRKKLEPTKSRDLIQSVRGVGYKIDA</sequence>
<dbReference type="SUPFAM" id="SSF52172">
    <property type="entry name" value="CheY-like"/>
    <property type="match status" value="1"/>
</dbReference>
<dbReference type="PANTHER" id="PTHR48111">
    <property type="entry name" value="REGULATOR OF RPOS"/>
    <property type="match status" value="1"/>
</dbReference>
<keyword evidence="4 7" id="KW-0238">DNA-binding</keyword>
<reference evidence="10 11" key="1">
    <citation type="journal article" date="2007" name="Int. J. Syst. Evol. Microbiol.">
        <title>Paenibacillus ginsengarvi sp. nov., isolated from soil from ginseng cultivation.</title>
        <authorList>
            <person name="Yoon M.H."/>
            <person name="Ten L.N."/>
            <person name="Im W.T."/>
        </authorList>
    </citation>
    <scope>NUCLEOTIDE SEQUENCE [LARGE SCALE GENOMIC DNA]</scope>
    <source>
        <strain evidence="10 11">KCTC 13059</strain>
    </source>
</reference>
<evidence type="ECO:0000256" key="6">
    <source>
        <dbReference type="PROSITE-ProRule" id="PRU00169"/>
    </source>
</evidence>
<accession>A0A3B0CKY8</accession>
<evidence type="ECO:0000259" key="8">
    <source>
        <dbReference type="PROSITE" id="PS50110"/>
    </source>
</evidence>
<protein>
    <submittedName>
        <fullName evidence="10">DNA-binding response regulator</fullName>
    </submittedName>
</protein>
<dbReference type="SMART" id="SM00862">
    <property type="entry name" value="Trans_reg_C"/>
    <property type="match status" value="1"/>
</dbReference>
<dbReference type="OrthoDB" id="9790442at2"/>
<dbReference type="CDD" id="cd00383">
    <property type="entry name" value="trans_reg_C"/>
    <property type="match status" value="1"/>
</dbReference>
<dbReference type="Gene3D" id="3.40.50.2300">
    <property type="match status" value="1"/>
</dbReference>
<evidence type="ECO:0000256" key="1">
    <source>
        <dbReference type="ARBA" id="ARBA00022553"/>
    </source>
</evidence>
<dbReference type="AlphaFoldDB" id="A0A3B0CKY8"/>
<organism evidence="10 11">
    <name type="scientific">Paenibacillus ginsengarvi</name>
    <dbReference type="NCBI Taxonomy" id="400777"/>
    <lineage>
        <taxon>Bacteria</taxon>
        <taxon>Bacillati</taxon>
        <taxon>Bacillota</taxon>
        <taxon>Bacilli</taxon>
        <taxon>Bacillales</taxon>
        <taxon>Paenibacillaceae</taxon>
        <taxon>Paenibacillus</taxon>
    </lineage>
</organism>
<dbReference type="PANTHER" id="PTHR48111:SF5">
    <property type="entry name" value="RESPONSE REGULATOR RPPA"/>
    <property type="match status" value="1"/>
</dbReference>
<dbReference type="GO" id="GO:0000156">
    <property type="term" value="F:phosphorelay response regulator activity"/>
    <property type="evidence" value="ECO:0007669"/>
    <property type="project" value="TreeGrafter"/>
</dbReference>
<dbReference type="GO" id="GO:0006355">
    <property type="term" value="P:regulation of DNA-templated transcription"/>
    <property type="evidence" value="ECO:0007669"/>
    <property type="project" value="InterPro"/>
</dbReference>
<dbReference type="InterPro" id="IPR036388">
    <property type="entry name" value="WH-like_DNA-bd_sf"/>
</dbReference>
<dbReference type="CDD" id="cd17624">
    <property type="entry name" value="REC_OmpR_PmrA-like"/>
    <property type="match status" value="1"/>
</dbReference>